<reference evidence="1 2" key="1">
    <citation type="submission" date="2020-09" db="EMBL/GenBank/DDBJ databases">
        <title>Sinomicrobium weinanense sp. nov., a halophilic bacteria isolated from saline-alkali soil.</title>
        <authorList>
            <person name="Wu P."/>
            <person name="Ren H."/>
            <person name="Mei Y."/>
            <person name="Liang Y."/>
            <person name="Chen Z."/>
        </authorList>
    </citation>
    <scope>NUCLEOTIDE SEQUENCE [LARGE SCALE GENOMIC DNA]</scope>
    <source>
        <strain evidence="1 2">FJxs</strain>
    </source>
</reference>
<accession>A0A926JR26</accession>
<keyword evidence="2" id="KW-1185">Reference proteome</keyword>
<evidence type="ECO:0000313" key="2">
    <source>
        <dbReference type="Proteomes" id="UP000653730"/>
    </source>
</evidence>
<name>A0A926JR26_9FLAO</name>
<comment type="caution">
    <text evidence="1">The sequence shown here is derived from an EMBL/GenBank/DDBJ whole genome shotgun (WGS) entry which is preliminary data.</text>
</comment>
<dbReference type="EMBL" id="JACVDC010000014">
    <property type="protein sequence ID" value="MBC9795723.1"/>
    <property type="molecule type" value="Genomic_DNA"/>
</dbReference>
<gene>
    <name evidence="1" type="ORF">IBL28_07085</name>
</gene>
<organism evidence="1 2">
    <name type="scientific">Sinomicrobium weinanense</name>
    <dbReference type="NCBI Taxonomy" id="2842200"/>
    <lineage>
        <taxon>Bacteria</taxon>
        <taxon>Pseudomonadati</taxon>
        <taxon>Bacteroidota</taxon>
        <taxon>Flavobacteriia</taxon>
        <taxon>Flavobacteriales</taxon>
        <taxon>Flavobacteriaceae</taxon>
        <taxon>Sinomicrobium</taxon>
    </lineage>
</organism>
<dbReference type="RefSeq" id="WP_187964872.1">
    <property type="nucleotide sequence ID" value="NZ_JACVDC010000014.1"/>
</dbReference>
<evidence type="ECO:0000313" key="1">
    <source>
        <dbReference type="EMBL" id="MBC9795723.1"/>
    </source>
</evidence>
<dbReference type="Proteomes" id="UP000653730">
    <property type="component" value="Unassembled WGS sequence"/>
</dbReference>
<dbReference type="AlphaFoldDB" id="A0A926JR26"/>
<proteinExistence type="predicted"/>
<sequence>MEKIRISNTLHRANSRKACLYVILLMMASLYCVKLHGQDPTPAVEWIRPHEAKDKAIWGVRSGIVIGLWPSPIEDRGSGGYGGPRGLFRVGYEFKGKIYHINYIAIEPVVDGKIEFSEISPSRVDGKWGKLMWATEGPDPGKFFPFARTPGTVTRPDKDKPGVEELSFFVHMEQFLNGSHPYIKVSIRSDRPEEICFEVFARDNSSPMERCALTATMGNYARLRRLHLKDTVIDSRKLYQGFKGIDFIEKEPYSYKVLPRDNNGNFIAVMETDETFSELSSWPQESRYLSRWNWRYRPFFKVVQYWRKESDRFDRSLRVRVNGRAAYWAGASRDKNNYVEIPGGPAFENFELREKYYSGQKFYFGMARRPAKDMLSP</sequence>
<protein>
    <submittedName>
        <fullName evidence="1">Uncharacterized protein</fullName>
    </submittedName>
</protein>